<dbReference type="Proteomes" id="UP000029228">
    <property type="component" value="Unassembled WGS sequence"/>
</dbReference>
<protein>
    <recommendedName>
        <fullName evidence="3">DUF1496 domain-containing protein</fullName>
    </recommendedName>
</protein>
<accession>A0A090RTJ2</accession>
<dbReference type="Pfam" id="PF07383">
    <property type="entry name" value="DUF1496"/>
    <property type="match status" value="1"/>
</dbReference>
<proteinExistence type="predicted"/>
<evidence type="ECO:0000313" key="2">
    <source>
        <dbReference type="Proteomes" id="UP000029228"/>
    </source>
</evidence>
<comment type="caution">
    <text evidence="1">The sequence shown here is derived from an EMBL/GenBank/DDBJ whole genome shotgun (WGS) entry which is preliminary data.</text>
</comment>
<dbReference type="AlphaFoldDB" id="A0A090RTJ2"/>
<evidence type="ECO:0008006" key="3">
    <source>
        <dbReference type="Google" id="ProtNLM"/>
    </source>
</evidence>
<dbReference type="InterPro" id="IPR009971">
    <property type="entry name" value="DUF1496"/>
</dbReference>
<name>A0A090RTJ2_9VIBR</name>
<reference evidence="1 2" key="1">
    <citation type="submission" date="2014-09" db="EMBL/GenBank/DDBJ databases">
        <title>Vibrio maritimus JCM 19235. (C45) whole genome shotgun sequence.</title>
        <authorList>
            <person name="Sawabe T."/>
            <person name="Meirelles P."/>
            <person name="Nakanishi M."/>
            <person name="Sayaka M."/>
            <person name="Hattori M."/>
            <person name="Ohkuma M."/>
        </authorList>
    </citation>
    <scope>NUCLEOTIDE SEQUENCE [LARGE SCALE GENOMIC DNA]</scope>
    <source>
        <strain evidence="2">JCM19235</strain>
    </source>
</reference>
<organism evidence="1 2">
    <name type="scientific">Vibrio maritimus</name>
    <dbReference type="NCBI Taxonomy" id="990268"/>
    <lineage>
        <taxon>Bacteria</taxon>
        <taxon>Pseudomonadati</taxon>
        <taxon>Pseudomonadota</taxon>
        <taxon>Gammaproteobacteria</taxon>
        <taxon>Vibrionales</taxon>
        <taxon>Vibrionaceae</taxon>
        <taxon>Vibrio</taxon>
    </lineage>
</organism>
<dbReference type="EMBL" id="BBMR01000002">
    <property type="protein sequence ID" value="GAL17878.1"/>
    <property type="molecule type" value="Genomic_DNA"/>
</dbReference>
<sequence>MLLSDSKLGKRVCYYNDKAYSLGAVINVEGVVLQCVEEQDFEMNGQLKWKALKSEQ</sequence>
<keyword evidence="2" id="KW-1185">Reference proteome</keyword>
<gene>
    <name evidence="1" type="ORF">JCM19235_6431</name>
</gene>
<evidence type="ECO:0000313" key="1">
    <source>
        <dbReference type="EMBL" id="GAL17878.1"/>
    </source>
</evidence>